<feature type="transmembrane region" description="Helical" evidence="6">
    <location>
        <begin position="7"/>
        <end position="27"/>
    </location>
</feature>
<feature type="transmembrane region" description="Helical" evidence="6">
    <location>
        <begin position="112"/>
        <end position="134"/>
    </location>
</feature>
<dbReference type="Proteomes" id="UP000001818">
    <property type="component" value="Chromosome"/>
</dbReference>
<gene>
    <name evidence="7" type="ordered locus">RPD_0750</name>
</gene>
<feature type="transmembrane region" description="Helical" evidence="6">
    <location>
        <begin position="440"/>
        <end position="460"/>
    </location>
</feature>
<feature type="transmembrane region" description="Helical" evidence="6">
    <location>
        <begin position="146"/>
        <end position="165"/>
    </location>
</feature>
<dbReference type="eggNOG" id="COG2244">
    <property type="taxonomic scope" value="Bacteria"/>
</dbReference>
<dbReference type="InterPro" id="IPR050833">
    <property type="entry name" value="Poly_Biosynth_Transport"/>
</dbReference>
<feature type="transmembrane region" description="Helical" evidence="6">
    <location>
        <begin position="76"/>
        <end position="97"/>
    </location>
</feature>
<dbReference type="PANTHER" id="PTHR30250:SF26">
    <property type="entry name" value="PSMA PROTEIN"/>
    <property type="match status" value="1"/>
</dbReference>
<proteinExistence type="predicted"/>
<evidence type="ECO:0000256" key="4">
    <source>
        <dbReference type="ARBA" id="ARBA00022989"/>
    </source>
</evidence>
<protein>
    <submittedName>
        <fullName evidence="7">Polysaccharide biosynthesis protein</fullName>
    </submittedName>
</protein>
<reference evidence="7 8" key="1">
    <citation type="submission" date="2006-03" db="EMBL/GenBank/DDBJ databases">
        <title>Complete sequence of Rhodopseudomonas palustris BisB5.</title>
        <authorList>
            <consortium name="US DOE Joint Genome Institute"/>
            <person name="Copeland A."/>
            <person name="Lucas S."/>
            <person name="Lapidus A."/>
            <person name="Barry K."/>
            <person name="Detter J.C."/>
            <person name="Glavina del Rio T."/>
            <person name="Hammon N."/>
            <person name="Israni S."/>
            <person name="Dalin E."/>
            <person name="Tice H."/>
            <person name="Pitluck S."/>
            <person name="Chain P."/>
            <person name="Malfatti S."/>
            <person name="Shin M."/>
            <person name="Vergez L."/>
            <person name="Schmutz J."/>
            <person name="Larimer F."/>
            <person name="Land M."/>
            <person name="Hauser L."/>
            <person name="Pelletier D.A."/>
            <person name="Kyrpides N."/>
            <person name="Lykidis A."/>
            <person name="Oda Y."/>
            <person name="Harwood C.S."/>
            <person name="Richardson P."/>
        </authorList>
    </citation>
    <scope>NUCLEOTIDE SEQUENCE [LARGE SCALE GENOMIC DNA]</scope>
    <source>
        <strain evidence="7 8">BisB5</strain>
    </source>
</reference>
<dbReference type="EMBL" id="CP000283">
    <property type="protein sequence ID" value="ABE37988.1"/>
    <property type="molecule type" value="Genomic_DNA"/>
</dbReference>
<keyword evidence="3 6" id="KW-0812">Transmembrane</keyword>
<feature type="transmembrane region" description="Helical" evidence="6">
    <location>
        <begin position="171"/>
        <end position="190"/>
    </location>
</feature>
<evidence type="ECO:0000256" key="3">
    <source>
        <dbReference type="ARBA" id="ARBA00022692"/>
    </source>
</evidence>
<feature type="transmembrane region" description="Helical" evidence="6">
    <location>
        <begin position="386"/>
        <end position="404"/>
    </location>
</feature>
<dbReference type="PANTHER" id="PTHR30250">
    <property type="entry name" value="PST FAMILY PREDICTED COLANIC ACID TRANSPORTER"/>
    <property type="match status" value="1"/>
</dbReference>
<dbReference type="Pfam" id="PF13440">
    <property type="entry name" value="Polysacc_synt_3"/>
    <property type="match status" value="1"/>
</dbReference>
<evidence type="ECO:0000256" key="1">
    <source>
        <dbReference type="ARBA" id="ARBA00004651"/>
    </source>
</evidence>
<feature type="transmembrane region" description="Helical" evidence="6">
    <location>
        <begin position="286"/>
        <end position="307"/>
    </location>
</feature>
<evidence type="ECO:0000256" key="6">
    <source>
        <dbReference type="SAM" id="Phobius"/>
    </source>
</evidence>
<feature type="transmembrane region" description="Helical" evidence="6">
    <location>
        <begin position="33"/>
        <end position="55"/>
    </location>
</feature>
<dbReference type="HOGENOM" id="CLU_040633_0_0_5"/>
<organism evidence="7 8">
    <name type="scientific">Rhodopseudomonas palustris (strain BisB5)</name>
    <dbReference type="NCBI Taxonomy" id="316057"/>
    <lineage>
        <taxon>Bacteria</taxon>
        <taxon>Pseudomonadati</taxon>
        <taxon>Pseudomonadota</taxon>
        <taxon>Alphaproteobacteria</taxon>
        <taxon>Hyphomicrobiales</taxon>
        <taxon>Nitrobacteraceae</taxon>
        <taxon>Rhodopseudomonas</taxon>
    </lineage>
</organism>
<keyword evidence="4 6" id="KW-1133">Transmembrane helix</keyword>
<keyword evidence="2" id="KW-1003">Cell membrane</keyword>
<evidence type="ECO:0000313" key="8">
    <source>
        <dbReference type="Proteomes" id="UP000001818"/>
    </source>
</evidence>
<dbReference type="STRING" id="316057.RPD_0750"/>
<feature type="transmembrane region" description="Helical" evidence="6">
    <location>
        <begin position="327"/>
        <end position="349"/>
    </location>
</feature>
<dbReference type="GO" id="GO:0005886">
    <property type="term" value="C:plasma membrane"/>
    <property type="evidence" value="ECO:0007669"/>
    <property type="project" value="UniProtKB-SubCell"/>
</dbReference>
<keyword evidence="5 6" id="KW-0472">Membrane</keyword>
<feature type="transmembrane region" description="Helical" evidence="6">
    <location>
        <begin position="361"/>
        <end position="380"/>
    </location>
</feature>
<feature type="transmembrane region" description="Helical" evidence="6">
    <location>
        <begin position="416"/>
        <end position="434"/>
    </location>
</feature>
<dbReference type="AlphaFoldDB" id="Q13D51"/>
<name>Q13D51_RHOPS</name>
<accession>Q13D51</accession>
<sequence>MIKNSIVNGLGLTVPILAAILCIPPLFAALGEVQAGLLLIIWAIVNSSALLDFGLGRALTFHLAKSRNDEASYHMVGVAFWLAVVIGTGFGALLFLFSGSVAAHLGDAANALAFQAIAWSAPFIIATSVLRGILEAKRQFLLINAIRIPTGTLNFVAPLLVVWLLRPDNELIAWSLTLGRILTFFLFLFFARRSAPYSLWRIKSMSGSAMLVTSGGWMTISNMAGPALNLVERLVIGGQLSLSFVTTYAMPQEIVSRLSIIPNAISIALFPELANNLLDRTELSRIYVNCLGAVLVLIAAPTLAIILFAHEILTLWMGASFAEASSFALQVFAVGGLAGALAQIPFVLIQARGDAKFTGTLHLVEVAVVSLALVVAVASWSLAGALAIWLTRCILDAAALFLRARKFAQLSFGRESASKILLLAVTLACIPLTWTDSLLPRVAALVLVTSLSAVSAIALLRSRTRESI</sequence>
<dbReference type="KEGG" id="rpd:RPD_0750"/>
<evidence type="ECO:0000313" key="7">
    <source>
        <dbReference type="EMBL" id="ABE37988.1"/>
    </source>
</evidence>
<comment type="subcellular location">
    <subcellularLocation>
        <location evidence="1">Cell membrane</location>
        <topology evidence="1">Multi-pass membrane protein</topology>
    </subcellularLocation>
</comment>
<evidence type="ECO:0000256" key="5">
    <source>
        <dbReference type="ARBA" id="ARBA00023136"/>
    </source>
</evidence>
<evidence type="ECO:0000256" key="2">
    <source>
        <dbReference type="ARBA" id="ARBA00022475"/>
    </source>
</evidence>